<proteinExistence type="predicted"/>
<dbReference type="AlphaFoldDB" id="A0A817Y755"/>
<feature type="domain" description="EF-hand" evidence="4">
    <location>
        <begin position="275"/>
        <end position="310"/>
    </location>
</feature>
<gene>
    <name evidence="5" type="ORF">GRG538_LOCUS6157</name>
    <name evidence="6" type="ORF">TIS948_LOCUS25697</name>
    <name evidence="7" type="ORF">UJA718_LOCUS15268</name>
</gene>
<reference evidence="6" key="1">
    <citation type="submission" date="2021-02" db="EMBL/GenBank/DDBJ databases">
        <authorList>
            <person name="Nowell W R."/>
        </authorList>
    </citation>
    <scope>NUCLEOTIDE SEQUENCE</scope>
</reference>
<dbReference type="InterPro" id="IPR043183">
    <property type="entry name" value="DNJB2/6-like"/>
</dbReference>
<keyword evidence="1" id="KW-0106">Calcium</keyword>
<dbReference type="SMART" id="SM00054">
    <property type="entry name" value="EFh"/>
    <property type="match status" value="4"/>
</dbReference>
<dbReference type="SUPFAM" id="SSF46565">
    <property type="entry name" value="Chaperone J-domain"/>
    <property type="match status" value="1"/>
</dbReference>
<dbReference type="GO" id="GO:0030544">
    <property type="term" value="F:Hsp70 protein binding"/>
    <property type="evidence" value="ECO:0007669"/>
    <property type="project" value="InterPro"/>
</dbReference>
<dbReference type="CDD" id="cd00051">
    <property type="entry name" value="EFh"/>
    <property type="match status" value="1"/>
</dbReference>
<dbReference type="Proteomes" id="UP000663873">
    <property type="component" value="Unassembled WGS sequence"/>
</dbReference>
<dbReference type="Gene3D" id="1.10.287.110">
    <property type="entry name" value="DnaJ domain"/>
    <property type="match status" value="1"/>
</dbReference>
<dbReference type="InterPro" id="IPR036869">
    <property type="entry name" value="J_dom_sf"/>
</dbReference>
<dbReference type="Proteomes" id="UP000663872">
    <property type="component" value="Unassembled WGS sequence"/>
</dbReference>
<dbReference type="SUPFAM" id="SSF47473">
    <property type="entry name" value="EF-hand"/>
    <property type="match status" value="1"/>
</dbReference>
<dbReference type="Pfam" id="PF13499">
    <property type="entry name" value="EF-hand_7"/>
    <property type="match status" value="2"/>
</dbReference>
<sequence>MTDFYEILEIEKTATDDEVKKAYRRLALKWHPDKNLSNKKQAEEKFKLISEAYEVISDKEKRRKYDLLGRAGLSNNHSNNSHSSNGGYSRFSEDFLNRTFHFHNPFDIFEQFMSHFGGMDDDFGFGRNPFADFHHPHSRFGNYSSSSSSRRDPHRHQMALFDSMFSPMRMSLFDRDSFGHDLSGNHVGSITSVNFSFGSGNARPISKKTTKSTKIVNGRRVVTTRVEENDQTTETIEEDGRLTSRKGNMNNTNTNQLVHGLKLENLSSSTELSAEKVQDLQAAFSLMDSQSKGYVCPNDIIRIAEAADMKFAENEAQLLVGSADEDHSGGIDMREFISIMTTSVNPQDLEEELRQTFQTFDKDGSGTINANELKRFVRLWDNELTEAEADDMISQADPNKAGSINFNDFVEFLLHK</sequence>
<evidence type="ECO:0000259" key="3">
    <source>
        <dbReference type="PROSITE" id="PS50076"/>
    </source>
</evidence>
<dbReference type="EMBL" id="CAJNYT010000593">
    <property type="protein sequence ID" value="CAF3357995.1"/>
    <property type="molecule type" value="Genomic_DNA"/>
</dbReference>
<dbReference type="FunFam" id="1.10.238.10:FF:000001">
    <property type="entry name" value="Calmodulin 1"/>
    <property type="match status" value="1"/>
</dbReference>
<dbReference type="PANTHER" id="PTHR45168:SF3">
    <property type="entry name" value="DNAJ HEAT SHOCK PROTEIN FAMILY (HSP40) MEMBER B2"/>
    <property type="match status" value="1"/>
</dbReference>
<dbReference type="InterPro" id="IPR002048">
    <property type="entry name" value="EF_hand_dom"/>
</dbReference>
<evidence type="ECO:0000256" key="2">
    <source>
        <dbReference type="ARBA" id="ARBA00023186"/>
    </source>
</evidence>
<dbReference type="InterPro" id="IPR018247">
    <property type="entry name" value="EF_Hand_1_Ca_BS"/>
</dbReference>
<dbReference type="PROSITE" id="PS50076">
    <property type="entry name" value="DNAJ_2"/>
    <property type="match status" value="1"/>
</dbReference>
<dbReference type="Pfam" id="PF00226">
    <property type="entry name" value="DnaJ"/>
    <property type="match status" value="1"/>
</dbReference>
<accession>A0A817Y755</accession>
<keyword evidence="9" id="KW-1185">Reference proteome</keyword>
<feature type="domain" description="J" evidence="3">
    <location>
        <begin position="3"/>
        <end position="69"/>
    </location>
</feature>
<evidence type="ECO:0000259" key="4">
    <source>
        <dbReference type="PROSITE" id="PS50222"/>
    </source>
</evidence>
<dbReference type="EMBL" id="CAJOBP010002237">
    <property type="protein sequence ID" value="CAF4342925.1"/>
    <property type="molecule type" value="Genomic_DNA"/>
</dbReference>
<dbReference type="OrthoDB" id="10250354at2759"/>
<evidence type="ECO:0000313" key="6">
    <source>
        <dbReference type="EMBL" id="CAF3378199.1"/>
    </source>
</evidence>
<evidence type="ECO:0000256" key="1">
    <source>
        <dbReference type="ARBA" id="ARBA00022837"/>
    </source>
</evidence>
<evidence type="ECO:0000313" key="9">
    <source>
        <dbReference type="Proteomes" id="UP000663873"/>
    </source>
</evidence>
<dbReference type="CDD" id="cd06257">
    <property type="entry name" value="DnaJ"/>
    <property type="match status" value="1"/>
</dbReference>
<feature type="domain" description="EF-hand" evidence="4">
    <location>
        <begin position="348"/>
        <end position="383"/>
    </location>
</feature>
<dbReference type="PROSITE" id="PS50222">
    <property type="entry name" value="EF_HAND_2"/>
    <property type="match status" value="3"/>
</dbReference>
<feature type="domain" description="EF-hand" evidence="4">
    <location>
        <begin position="384"/>
        <end position="416"/>
    </location>
</feature>
<protein>
    <submittedName>
        <fullName evidence="6">Uncharacterized protein</fullName>
    </submittedName>
</protein>
<dbReference type="Proteomes" id="UP000663825">
    <property type="component" value="Unassembled WGS sequence"/>
</dbReference>
<dbReference type="PROSITE" id="PS00018">
    <property type="entry name" value="EF_HAND_1"/>
    <property type="match status" value="1"/>
</dbReference>
<dbReference type="GO" id="GO:0051082">
    <property type="term" value="F:unfolded protein binding"/>
    <property type="evidence" value="ECO:0007669"/>
    <property type="project" value="InterPro"/>
</dbReference>
<dbReference type="InterPro" id="IPR011992">
    <property type="entry name" value="EF-hand-dom_pair"/>
</dbReference>
<dbReference type="PRINTS" id="PR00625">
    <property type="entry name" value="JDOMAIN"/>
</dbReference>
<dbReference type="PANTHER" id="PTHR45168">
    <property type="entry name" value="DNAJ HOMOLOG SUBFAMILY B MEMBER 2"/>
    <property type="match status" value="1"/>
</dbReference>
<dbReference type="EMBL" id="CAJNXB010004500">
    <property type="protein sequence ID" value="CAF3378199.1"/>
    <property type="molecule type" value="Genomic_DNA"/>
</dbReference>
<keyword evidence="2" id="KW-0143">Chaperone</keyword>
<organism evidence="6 8">
    <name type="scientific">Rotaria socialis</name>
    <dbReference type="NCBI Taxonomy" id="392032"/>
    <lineage>
        <taxon>Eukaryota</taxon>
        <taxon>Metazoa</taxon>
        <taxon>Spiralia</taxon>
        <taxon>Gnathifera</taxon>
        <taxon>Rotifera</taxon>
        <taxon>Eurotatoria</taxon>
        <taxon>Bdelloidea</taxon>
        <taxon>Philodinida</taxon>
        <taxon>Philodinidae</taxon>
        <taxon>Rotaria</taxon>
    </lineage>
</organism>
<dbReference type="InterPro" id="IPR001623">
    <property type="entry name" value="DnaJ_domain"/>
</dbReference>
<dbReference type="Gene3D" id="1.10.238.10">
    <property type="entry name" value="EF-hand"/>
    <property type="match status" value="2"/>
</dbReference>
<evidence type="ECO:0000313" key="7">
    <source>
        <dbReference type="EMBL" id="CAF4342925.1"/>
    </source>
</evidence>
<comment type="caution">
    <text evidence="6">The sequence shown here is derived from an EMBL/GenBank/DDBJ whole genome shotgun (WGS) entry which is preliminary data.</text>
</comment>
<evidence type="ECO:0000313" key="5">
    <source>
        <dbReference type="EMBL" id="CAF3357995.1"/>
    </source>
</evidence>
<dbReference type="GO" id="GO:0005509">
    <property type="term" value="F:calcium ion binding"/>
    <property type="evidence" value="ECO:0007669"/>
    <property type="project" value="InterPro"/>
</dbReference>
<dbReference type="SMART" id="SM00271">
    <property type="entry name" value="DnaJ"/>
    <property type="match status" value="1"/>
</dbReference>
<evidence type="ECO:0000313" key="8">
    <source>
        <dbReference type="Proteomes" id="UP000663825"/>
    </source>
</evidence>
<name>A0A817Y755_9BILA</name>